<keyword evidence="4 8" id="KW-0106">Calcium</keyword>
<dbReference type="InterPro" id="IPR002126">
    <property type="entry name" value="Cadherin-like_dom"/>
</dbReference>
<name>A0A3Q1ELG2_9TELE</name>
<keyword evidence="2 9" id="KW-0812">Transmembrane</keyword>
<evidence type="ECO:0000256" key="9">
    <source>
        <dbReference type="SAM" id="Phobius"/>
    </source>
</evidence>
<dbReference type="InParanoid" id="A0A3Q1ELG2"/>
<protein>
    <recommendedName>
        <fullName evidence="10">Cadherin domain-containing protein</fullName>
    </recommendedName>
</protein>
<dbReference type="PANTHER" id="PTHR24028:SF328">
    <property type="entry name" value="CADHERIN-3"/>
    <property type="match status" value="1"/>
</dbReference>
<dbReference type="PROSITE" id="PS50268">
    <property type="entry name" value="CADHERIN_2"/>
    <property type="match status" value="3"/>
</dbReference>
<evidence type="ECO:0000256" key="1">
    <source>
        <dbReference type="ARBA" id="ARBA00004167"/>
    </source>
</evidence>
<dbReference type="PRINTS" id="PR00205">
    <property type="entry name" value="CADHERIN"/>
</dbReference>
<keyword evidence="3" id="KW-0677">Repeat</keyword>
<feature type="domain" description="Cadherin" evidence="10">
    <location>
        <begin position="128"/>
        <end position="243"/>
    </location>
</feature>
<evidence type="ECO:0000256" key="6">
    <source>
        <dbReference type="ARBA" id="ARBA00023136"/>
    </source>
</evidence>
<reference evidence="11" key="2">
    <citation type="submission" date="2025-09" db="UniProtKB">
        <authorList>
            <consortium name="Ensembl"/>
        </authorList>
    </citation>
    <scope>IDENTIFICATION</scope>
</reference>
<keyword evidence="7" id="KW-0325">Glycoprotein</keyword>
<evidence type="ECO:0000313" key="11">
    <source>
        <dbReference type="Ensembl" id="ENSAPOP00000005366.1"/>
    </source>
</evidence>
<feature type="transmembrane region" description="Helical" evidence="9">
    <location>
        <begin position="464"/>
        <end position="486"/>
    </location>
</feature>
<dbReference type="STRING" id="80966.ENSAPOP00000005366"/>
<dbReference type="Ensembl" id="ENSAPOT00000008472.1">
    <property type="protein sequence ID" value="ENSAPOP00000005366.1"/>
    <property type="gene ID" value="ENSAPOG00000007033.1"/>
</dbReference>
<dbReference type="CDD" id="cd11304">
    <property type="entry name" value="Cadherin_repeat"/>
    <property type="match status" value="2"/>
</dbReference>
<keyword evidence="12" id="KW-1185">Reference proteome</keyword>
<dbReference type="SMART" id="SM00112">
    <property type="entry name" value="CA"/>
    <property type="match status" value="3"/>
</dbReference>
<dbReference type="GeneTree" id="ENSGT00940000165849"/>
<evidence type="ECO:0000313" key="12">
    <source>
        <dbReference type="Proteomes" id="UP000257200"/>
    </source>
</evidence>
<evidence type="ECO:0000256" key="7">
    <source>
        <dbReference type="ARBA" id="ARBA00023180"/>
    </source>
</evidence>
<dbReference type="AlphaFoldDB" id="A0A3Q1ELG2"/>
<proteinExistence type="predicted"/>
<dbReference type="PANTHER" id="PTHR24028">
    <property type="entry name" value="CADHERIN-87A"/>
    <property type="match status" value="1"/>
</dbReference>
<dbReference type="GO" id="GO:0007156">
    <property type="term" value="P:homophilic cell adhesion via plasma membrane adhesion molecules"/>
    <property type="evidence" value="ECO:0007669"/>
    <property type="project" value="InterPro"/>
</dbReference>
<keyword evidence="6 9" id="KW-0472">Membrane</keyword>
<dbReference type="GO" id="GO:0005509">
    <property type="term" value="F:calcium ion binding"/>
    <property type="evidence" value="ECO:0007669"/>
    <property type="project" value="UniProtKB-UniRule"/>
</dbReference>
<dbReference type="InterPro" id="IPR020894">
    <property type="entry name" value="Cadherin_CS"/>
</dbReference>
<dbReference type="GO" id="GO:0005886">
    <property type="term" value="C:plasma membrane"/>
    <property type="evidence" value="ECO:0007669"/>
    <property type="project" value="InterPro"/>
</dbReference>
<feature type="domain" description="Cadherin" evidence="10">
    <location>
        <begin position="18"/>
        <end position="128"/>
    </location>
</feature>
<reference evidence="11" key="1">
    <citation type="submission" date="2025-08" db="UniProtKB">
        <authorList>
            <consortium name="Ensembl"/>
        </authorList>
    </citation>
    <scope>IDENTIFICATION</scope>
</reference>
<evidence type="ECO:0000256" key="8">
    <source>
        <dbReference type="PROSITE-ProRule" id="PRU00043"/>
    </source>
</evidence>
<keyword evidence="5 9" id="KW-1133">Transmembrane helix</keyword>
<dbReference type="Pfam" id="PF00028">
    <property type="entry name" value="Cadherin"/>
    <property type="match status" value="1"/>
</dbReference>
<feature type="domain" description="Cadherin" evidence="10">
    <location>
        <begin position="245"/>
        <end position="369"/>
    </location>
</feature>
<dbReference type="SUPFAM" id="SSF49313">
    <property type="entry name" value="Cadherin-like"/>
    <property type="match status" value="3"/>
</dbReference>
<evidence type="ECO:0000256" key="4">
    <source>
        <dbReference type="ARBA" id="ARBA00022837"/>
    </source>
</evidence>
<dbReference type="Gene3D" id="2.60.40.60">
    <property type="entry name" value="Cadherins"/>
    <property type="match status" value="3"/>
</dbReference>
<dbReference type="InterPro" id="IPR015919">
    <property type="entry name" value="Cadherin-like_sf"/>
</dbReference>
<sequence length="490" mass="54116">MFPFDMSQDDNDNKPEFNEKSYKFTVNEGGKGAFVGSIKAVDLDQTVGFNRISFSILNGSFASFIIQTVLEPPGYRGEIRVDPDSELDFESNRTHFEMWVEAADLEQKKAQVLVEVDVLDVNDERPEFTPVSPMAVKENTTLTDAVGKFLAHDKDTNHSLIYELVSVKCRCSGSFQSCNWFILDPTGEIRVNPDSTVDYEECDQAEVEAQVVDEYTEKGENSSQTTGKILINIEDINDNAPVFSPINDVSFVVSESANRGTAVEEVTATDRDSGVNRVITFEVTEVRFEDTFNVTTSENLLFNVRNTQQDDKYVGIIQPTTTLDVTLKGKYLVTVRATDTGGLWSAIVLEIFTIDESYKVELEFRLPVAEVEAKRAEITSTLFAATRATVDIISVESTTDETSRASGRTTMIVYFVYSNGTALTSDKVEVMLSDPQHSVELAALGLDSIGGTTVNPPPEDPLSYILFGVVGGLVIVLTVLATSLMCNRRK</sequence>
<evidence type="ECO:0000256" key="2">
    <source>
        <dbReference type="ARBA" id="ARBA00022692"/>
    </source>
</evidence>
<dbReference type="GO" id="GO:0009653">
    <property type="term" value="P:anatomical structure morphogenesis"/>
    <property type="evidence" value="ECO:0007669"/>
    <property type="project" value="UniProtKB-ARBA"/>
</dbReference>
<evidence type="ECO:0000256" key="5">
    <source>
        <dbReference type="ARBA" id="ARBA00022989"/>
    </source>
</evidence>
<evidence type="ECO:0000256" key="3">
    <source>
        <dbReference type="ARBA" id="ARBA00022737"/>
    </source>
</evidence>
<organism evidence="11 12">
    <name type="scientific">Acanthochromis polyacanthus</name>
    <name type="common">spiny chromis</name>
    <dbReference type="NCBI Taxonomy" id="80966"/>
    <lineage>
        <taxon>Eukaryota</taxon>
        <taxon>Metazoa</taxon>
        <taxon>Chordata</taxon>
        <taxon>Craniata</taxon>
        <taxon>Vertebrata</taxon>
        <taxon>Euteleostomi</taxon>
        <taxon>Actinopterygii</taxon>
        <taxon>Neopterygii</taxon>
        <taxon>Teleostei</taxon>
        <taxon>Neoteleostei</taxon>
        <taxon>Acanthomorphata</taxon>
        <taxon>Ovalentaria</taxon>
        <taxon>Pomacentridae</taxon>
        <taxon>Acanthochromis</taxon>
    </lineage>
</organism>
<comment type="subcellular location">
    <subcellularLocation>
        <location evidence="1">Membrane</location>
        <topology evidence="1">Single-pass membrane protein</topology>
    </subcellularLocation>
</comment>
<dbReference type="Proteomes" id="UP000257200">
    <property type="component" value="Unplaced"/>
</dbReference>
<accession>A0A3Q1ELG2</accession>
<dbReference type="PROSITE" id="PS00232">
    <property type="entry name" value="CADHERIN_1"/>
    <property type="match status" value="1"/>
</dbReference>
<dbReference type="InterPro" id="IPR050174">
    <property type="entry name" value="Protocadherin/Cadherin-CA"/>
</dbReference>
<evidence type="ECO:0000259" key="10">
    <source>
        <dbReference type="PROSITE" id="PS50268"/>
    </source>
</evidence>